<accession>A0A1H6UEL3</accession>
<keyword evidence="3" id="KW-1185">Reference proteome</keyword>
<evidence type="ECO:0000256" key="1">
    <source>
        <dbReference type="SAM" id="MobiDB-lite"/>
    </source>
</evidence>
<dbReference type="SUPFAM" id="SSF49373">
    <property type="entry name" value="Invasin/intimin cell-adhesion fragments"/>
    <property type="match status" value="1"/>
</dbReference>
<feature type="compositionally biased region" description="Basic and acidic residues" evidence="1">
    <location>
        <begin position="36"/>
        <end position="46"/>
    </location>
</feature>
<dbReference type="OrthoDB" id="2680260at2"/>
<dbReference type="PROSITE" id="PS51257">
    <property type="entry name" value="PROKAR_LIPOPROTEIN"/>
    <property type="match status" value="1"/>
</dbReference>
<feature type="region of interest" description="Disordered" evidence="1">
    <location>
        <begin position="21"/>
        <end position="46"/>
    </location>
</feature>
<evidence type="ECO:0000313" key="3">
    <source>
        <dbReference type="Proteomes" id="UP000183028"/>
    </source>
</evidence>
<dbReference type="RefSeq" id="WP_033162420.1">
    <property type="nucleotide sequence ID" value="NZ_CACZLD010000009.1"/>
</dbReference>
<dbReference type="InterPro" id="IPR008964">
    <property type="entry name" value="Invasin/intimin_cell_adhesion"/>
</dbReference>
<dbReference type="EMBL" id="FNYK01000031">
    <property type="protein sequence ID" value="SEI88117.1"/>
    <property type="molecule type" value="Genomic_DNA"/>
</dbReference>
<dbReference type="Gene3D" id="2.60.40.1080">
    <property type="match status" value="1"/>
</dbReference>
<dbReference type="Proteomes" id="UP000183028">
    <property type="component" value="Unassembled WGS sequence"/>
</dbReference>
<organism evidence="2 3">
    <name type="scientific">Sharpea azabuensis</name>
    <dbReference type="NCBI Taxonomy" id="322505"/>
    <lineage>
        <taxon>Bacteria</taxon>
        <taxon>Bacillati</taxon>
        <taxon>Bacillota</taxon>
        <taxon>Erysipelotrichia</taxon>
        <taxon>Erysipelotrichales</taxon>
        <taxon>Coprobacillaceae</taxon>
        <taxon>Sharpea</taxon>
    </lineage>
</organism>
<name>A0A1H6UEL3_9FIRM</name>
<protein>
    <recommendedName>
        <fullName evidence="4">Ig-like domain (Group 2)</fullName>
    </recommendedName>
</protein>
<evidence type="ECO:0008006" key="4">
    <source>
        <dbReference type="Google" id="ProtNLM"/>
    </source>
</evidence>
<dbReference type="AlphaFoldDB" id="A0A1H6UEL3"/>
<evidence type="ECO:0000313" key="2">
    <source>
        <dbReference type="EMBL" id="SEI88117.1"/>
    </source>
</evidence>
<gene>
    <name evidence="2" type="ORF">SAMN04487834_10319</name>
</gene>
<reference evidence="3" key="1">
    <citation type="submission" date="2016-10" db="EMBL/GenBank/DDBJ databases">
        <authorList>
            <person name="Varghese N."/>
            <person name="Submissions S."/>
        </authorList>
    </citation>
    <scope>NUCLEOTIDE SEQUENCE [LARGE SCALE GENOMIC DNA]</scope>
    <source>
        <strain evidence="3">DSM 20406</strain>
    </source>
</reference>
<proteinExistence type="predicted"/>
<sequence length="209" mass="23023">MVHLHKYLAVLLVATMVVGCSPSSSTTKKKPTKQTTQKDNKKEKVSQPVLNREEVTLRLGQTFLLEVTGNISKSIVWGSYNNNISVVGDEGLIIPKSIGTTRITATVDGKTIECKVNVIGKHAKMPSDAKLPYDPDKTYLIISYYVHNKDGSKTGHIVHTEEISSNLLSGLSAQAAGDKWVKENKDFLVSYYGEGDYSFTTRSGDNIHY</sequence>
<dbReference type="GeneID" id="54119823"/>